<evidence type="ECO:0000313" key="3">
    <source>
        <dbReference type="Proteomes" id="UP001221757"/>
    </source>
</evidence>
<dbReference type="Proteomes" id="UP001221757">
    <property type="component" value="Unassembled WGS sequence"/>
</dbReference>
<organism evidence="2 3">
    <name type="scientific">Mycena rosella</name>
    <name type="common">Pink bonnet</name>
    <name type="synonym">Agaricus rosellus</name>
    <dbReference type="NCBI Taxonomy" id="1033263"/>
    <lineage>
        <taxon>Eukaryota</taxon>
        <taxon>Fungi</taxon>
        <taxon>Dikarya</taxon>
        <taxon>Basidiomycota</taxon>
        <taxon>Agaricomycotina</taxon>
        <taxon>Agaricomycetes</taxon>
        <taxon>Agaricomycetidae</taxon>
        <taxon>Agaricales</taxon>
        <taxon>Marasmiineae</taxon>
        <taxon>Mycenaceae</taxon>
        <taxon>Mycena</taxon>
    </lineage>
</organism>
<comment type="caution">
    <text evidence="2">The sequence shown here is derived from an EMBL/GenBank/DDBJ whole genome shotgun (WGS) entry which is preliminary data.</text>
</comment>
<evidence type="ECO:0000256" key="1">
    <source>
        <dbReference type="SAM" id="MobiDB-lite"/>
    </source>
</evidence>
<name>A0AAD7G0V2_MYCRO</name>
<protein>
    <submittedName>
        <fullName evidence="2">Uncharacterized protein</fullName>
    </submittedName>
</protein>
<gene>
    <name evidence="2" type="ORF">B0H17DRAFT_1186791</name>
</gene>
<keyword evidence="3" id="KW-1185">Reference proteome</keyword>
<feature type="region of interest" description="Disordered" evidence="1">
    <location>
        <begin position="1"/>
        <end position="139"/>
    </location>
</feature>
<dbReference type="AlphaFoldDB" id="A0AAD7G0V2"/>
<proteinExistence type="predicted"/>
<evidence type="ECO:0000313" key="2">
    <source>
        <dbReference type="EMBL" id="KAJ7648168.1"/>
    </source>
</evidence>
<reference evidence="2" key="1">
    <citation type="submission" date="2023-03" db="EMBL/GenBank/DDBJ databases">
        <title>Massive genome expansion in bonnet fungi (Mycena s.s.) driven by repeated elements and novel gene families across ecological guilds.</title>
        <authorList>
            <consortium name="Lawrence Berkeley National Laboratory"/>
            <person name="Harder C.B."/>
            <person name="Miyauchi S."/>
            <person name="Viragh M."/>
            <person name="Kuo A."/>
            <person name="Thoen E."/>
            <person name="Andreopoulos B."/>
            <person name="Lu D."/>
            <person name="Skrede I."/>
            <person name="Drula E."/>
            <person name="Henrissat B."/>
            <person name="Morin E."/>
            <person name="Kohler A."/>
            <person name="Barry K."/>
            <person name="LaButti K."/>
            <person name="Morin E."/>
            <person name="Salamov A."/>
            <person name="Lipzen A."/>
            <person name="Mereny Z."/>
            <person name="Hegedus B."/>
            <person name="Baldrian P."/>
            <person name="Stursova M."/>
            <person name="Weitz H."/>
            <person name="Taylor A."/>
            <person name="Grigoriev I.V."/>
            <person name="Nagy L.G."/>
            <person name="Martin F."/>
            <person name="Kauserud H."/>
        </authorList>
    </citation>
    <scope>NUCLEOTIDE SEQUENCE</scope>
    <source>
        <strain evidence="2">CBHHK067</strain>
    </source>
</reference>
<sequence length="209" mass="22445">MFIQVWNTPDGCTAPAPRVRGVDEQGADEGEAERDPPVSPWKSGGTVEESGPVDVTGTEIEPNLEGRDVEDQGGQNSRQGYEPSSMRVRSVQPSIQDPSERDTRSRGIAVECGRHDHVREGGRSGHGGRKQGDFSHPVLSGHHVTNVERLVGGTRQQTKVYKLLKPAVSSRGFGNNGINGINTTILPADSKPNNPSPPSLVLRIGAETR</sequence>
<feature type="compositionally biased region" description="Basic and acidic residues" evidence="1">
    <location>
        <begin position="112"/>
        <end position="123"/>
    </location>
</feature>
<accession>A0AAD7G0V2</accession>
<dbReference type="EMBL" id="JARKIE010000383">
    <property type="protein sequence ID" value="KAJ7648168.1"/>
    <property type="molecule type" value="Genomic_DNA"/>
</dbReference>